<dbReference type="RefSeq" id="WP_006228595.1">
    <property type="nucleotide sequence ID" value="NZ_CH724134.1"/>
</dbReference>
<dbReference type="EC" id="4.3.1.15" evidence="4"/>
<dbReference type="GO" id="GO:0008838">
    <property type="term" value="F:diaminopropionate ammonia-lyase activity"/>
    <property type="evidence" value="ECO:0007669"/>
    <property type="project" value="UniProtKB-EC"/>
</dbReference>
<dbReference type="InterPro" id="IPR001926">
    <property type="entry name" value="TrpB-like_PALP"/>
</dbReference>
<dbReference type="HOGENOM" id="CLU_021802_8_0_6"/>
<sequence>MPLLTGTLTHFSNHKAHSDTEYSADQRTILSVESADQAISDITQWPGYAVTPLHSLNDIAISTGLEKLWYKDESQRFGLKSFKALGGAYAVARQLQAVLTVRYGKTPTITDLLAGKWQSEAAEIVVSCATDGNHGRSVAWGAQMFGCGCVIYIHRDVSEGRKQAMEAFGAEVVRISGNYDESVRLADSEAKAHNRVIVSDTSYEGYMEIPKDVALGYTVMLAEIVEQLNDEIPTHVFVQGGVGGLASAVCGYFWDLWGKQRPRFIIVEPEQANCLQQSAQAGKPVVVGGDLDTLMAGLACGEVSSLAWTILENGADDFMTLSEDAIPQAMRLLAKGYQADTAIEAGESAVPGFAAAVLARQHPEFAQAMQLDTSSRVLVIGTEGATDPDLYKQLISE</sequence>
<name>Q1ZB50_9GAMM</name>
<evidence type="ECO:0000256" key="1">
    <source>
        <dbReference type="ARBA" id="ARBA00001933"/>
    </source>
</evidence>
<dbReference type="Proteomes" id="UP000003789">
    <property type="component" value="Unassembled WGS sequence"/>
</dbReference>
<dbReference type="OrthoDB" id="34584at2"/>
<dbReference type="InterPro" id="IPR036052">
    <property type="entry name" value="TrpB-like_PALP_sf"/>
</dbReference>
<dbReference type="PANTHER" id="PTHR42937">
    <property type="match status" value="1"/>
</dbReference>
<comment type="cofactor">
    <cofactor evidence="1">
        <name>pyridoxal 5'-phosphate</name>
        <dbReference type="ChEBI" id="CHEBI:597326"/>
    </cofactor>
</comment>
<accession>Q1ZB50</accession>
<keyword evidence="2" id="KW-0663">Pyridoxal phosphate</keyword>
<dbReference type="PANTHER" id="PTHR42937:SF1">
    <property type="entry name" value="DIAMINOPROPIONATE AMMONIA-LYASE"/>
    <property type="match status" value="1"/>
</dbReference>
<evidence type="ECO:0000259" key="3">
    <source>
        <dbReference type="Pfam" id="PF00291"/>
    </source>
</evidence>
<gene>
    <name evidence="4" type="ORF">P3TCK_02926</name>
</gene>
<evidence type="ECO:0000313" key="5">
    <source>
        <dbReference type="Proteomes" id="UP000003789"/>
    </source>
</evidence>
<comment type="caution">
    <text evidence="4">The sequence shown here is derived from an EMBL/GenBank/DDBJ whole genome shotgun (WGS) entry which is preliminary data.</text>
</comment>
<dbReference type="Pfam" id="PF00291">
    <property type="entry name" value="PALP"/>
    <property type="match status" value="1"/>
</dbReference>
<dbReference type="InterPro" id="IPR010081">
    <property type="entry name" value="DiNH2opropionate_NH3_lyase"/>
</dbReference>
<dbReference type="SUPFAM" id="SSF53686">
    <property type="entry name" value="Tryptophan synthase beta subunit-like PLP-dependent enzymes"/>
    <property type="match status" value="1"/>
</dbReference>
<dbReference type="EMBL" id="AAPH01000001">
    <property type="protein sequence ID" value="EAS45292.1"/>
    <property type="molecule type" value="Genomic_DNA"/>
</dbReference>
<protein>
    <submittedName>
        <fullName evidence="4">Diaminopropionate ammonia-lyase</fullName>
        <ecNumber evidence="4">4.3.1.15</ecNumber>
    </submittedName>
</protein>
<dbReference type="Gene3D" id="3.40.50.1100">
    <property type="match status" value="2"/>
</dbReference>
<dbReference type="NCBIfam" id="NF006058">
    <property type="entry name" value="PRK08206.1"/>
    <property type="match status" value="1"/>
</dbReference>
<organism evidence="4 5">
    <name type="scientific">Photobacterium profundum 3TCK</name>
    <dbReference type="NCBI Taxonomy" id="314280"/>
    <lineage>
        <taxon>Bacteria</taxon>
        <taxon>Pseudomonadati</taxon>
        <taxon>Pseudomonadota</taxon>
        <taxon>Gammaproteobacteria</taxon>
        <taxon>Vibrionales</taxon>
        <taxon>Vibrionaceae</taxon>
        <taxon>Photobacterium</taxon>
    </lineage>
</organism>
<evidence type="ECO:0000313" key="4">
    <source>
        <dbReference type="EMBL" id="EAS45292.1"/>
    </source>
</evidence>
<dbReference type="NCBIfam" id="TIGR01747">
    <property type="entry name" value="diampropi_NH3ly"/>
    <property type="match status" value="1"/>
</dbReference>
<feature type="domain" description="Tryptophan synthase beta chain-like PALP" evidence="3">
    <location>
        <begin position="46"/>
        <end position="368"/>
    </location>
</feature>
<keyword evidence="4" id="KW-0456">Lyase</keyword>
<proteinExistence type="predicted"/>
<reference evidence="4 5" key="1">
    <citation type="submission" date="2006-03" db="EMBL/GenBank/DDBJ databases">
        <authorList>
            <person name="Bartlett D.H."/>
            <person name="Valle G."/>
            <person name="Lauro F.M."/>
            <person name="Vezzi A."/>
            <person name="Simonato F."/>
            <person name="Eloe E."/>
            <person name="Vitulo N."/>
            <person name="Stratton T.K."/>
            <person name="D'angelo M."/>
            <person name="Ferriera S."/>
            <person name="Johnson J."/>
            <person name="Kravitz S."/>
            <person name="Beeson K."/>
            <person name="Sutton G."/>
            <person name="Rogers Y."/>
            <person name="Friedman R."/>
            <person name="Frazier M."/>
            <person name="Venter J.C."/>
        </authorList>
    </citation>
    <scope>NUCLEOTIDE SEQUENCE [LARGE SCALE GENOMIC DNA]</scope>
    <source>
        <strain evidence="4 5">3TCK</strain>
    </source>
</reference>
<dbReference type="AlphaFoldDB" id="Q1ZB50"/>
<dbReference type="GO" id="GO:0030170">
    <property type="term" value="F:pyridoxal phosphate binding"/>
    <property type="evidence" value="ECO:0007669"/>
    <property type="project" value="InterPro"/>
</dbReference>
<evidence type="ECO:0000256" key="2">
    <source>
        <dbReference type="ARBA" id="ARBA00022898"/>
    </source>
</evidence>